<feature type="region of interest" description="Disordered" evidence="1">
    <location>
        <begin position="1"/>
        <end position="108"/>
    </location>
</feature>
<dbReference type="InterPro" id="IPR014848">
    <property type="entry name" value="Rgp1"/>
</dbReference>
<proteinExistence type="predicted"/>
<keyword evidence="3" id="KW-1185">Reference proteome</keyword>
<protein>
    <submittedName>
        <fullName evidence="2">Rgp1-domain-containing protein</fullName>
    </submittedName>
</protein>
<feature type="compositionally biased region" description="Gly residues" evidence="1">
    <location>
        <begin position="66"/>
        <end position="80"/>
    </location>
</feature>
<evidence type="ECO:0000313" key="2">
    <source>
        <dbReference type="EMBL" id="TNY23281.1"/>
    </source>
</evidence>
<feature type="region of interest" description="Disordered" evidence="1">
    <location>
        <begin position="225"/>
        <end position="250"/>
    </location>
</feature>
<feature type="compositionally biased region" description="Low complexity" evidence="1">
    <location>
        <begin position="54"/>
        <end position="65"/>
    </location>
</feature>
<evidence type="ECO:0000256" key="1">
    <source>
        <dbReference type="SAM" id="MobiDB-lite"/>
    </source>
</evidence>
<dbReference type="PANTHER" id="PTHR12507">
    <property type="entry name" value="REDUCED GROWTH PHENOTYPE 1 RGP1, YEAST -RELATED"/>
    <property type="match status" value="1"/>
</dbReference>
<dbReference type="AlphaFoldDB" id="A0A5C5G5P0"/>
<name>A0A5C5G5P0_9BASI</name>
<dbReference type="Pfam" id="PF08737">
    <property type="entry name" value="Rgp1"/>
    <property type="match status" value="1"/>
</dbReference>
<comment type="caution">
    <text evidence="2">The sequence shown here is derived from an EMBL/GenBank/DDBJ whole genome shotgun (WGS) entry which is preliminary data.</text>
</comment>
<accession>A0A5C5G5P0</accession>
<dbReference type="Proteomes" id="UP000311382">
    <property type="component" value="Unassembled WGS sequence"/>
</dbReference>
<dbReference type="OrthoDB" id="1918at2759"/>
<dbReference type="EMBL" id="SOZI01000013">
    <property type="protein sequence ID" value="TNY23281.1"/>
    <property type="molecule type" value="Genomic_DNA"/>
</dbReference>
<sequence>MRCSGTRTGGATERPREVSPHQPTTPLPRRRTPPVFPRRPTFGHQRTPSHLGYPGAPAVSLSSSGAPGGGGGGGIYGAGGARARLSTLSLASQSDSESEDDDEAAARGSRRSFYGAGRGAANAPLDSVSAATHARRFFSAPAHSPALGPADDGPAHEANTLAVLWSFAHLEGAFEVDESLIKPAEFLEVKRLLAGGQGGVGVGGGTLEERRTQGGWRSWLFSGGGAGGGAAGRGRAAREEEEVEGAASLEERKRKAVEERAVPMLSCPPSILGVDVVLKPGESRSYTYTLRIPADLPPSFRGKAIKFSYHLVVGTHRALLGPQSDAVPRAGRASGSVSRVMRVPLRVYNHVGVTGARPFYDLTNPVIFQRDEATVSETGSPARHQGSPDQVTQLQLAVSAAGFSDTGKADFESYAATLLASVVALSPAPGLSPTLEPVRSPSLMEAPPALRPEMSSHRGGGGAGPGVAAAGAALGEGLGGAAAEESGGCKAAVEIVSRNSQKVSYDINKDGYQVASLTLVKSAYRLGETVNGSVLVNGGEGRVLRVSARLETHELVETSISTLPAPRMRQITRRQHAEHHEMVLDSARIGFALAIPSGATPDFGTSGVKLQWSVRLSFLVIPPSPDAPPGGLSATPPRRGTPPARPQQSNGAATPPRSHQGGHGRAKSFAYGFEPAVPLTLPPPPMIAPSGAAHLMPVPSPSPSPSDATAHPVPHVSYRAVPDLGFVPVPFSSASSDKAASAAPAMGPLQKTARGAMHRPQPSLSSGRALAGGVSSVTGAGSTVLVPAKVETVECSIPIKCYPGCASPSPFLSRLARAAC</sequence>
<organism evidence="2 3">
    <name type="scientific">Rhodotorula diobovata</name>
    <dbReference type="NCBI Taxonomy" id="5288"/>
    <lineage>
        <taxon>Eukaryota</taxon>
        <taxon>Fungi</taxon>
        <taxon>Dikarya</taxon>
        <taxon>Basidiomycota</taxon>
        <taxon>Pucciniomycotina</taxon>
        <taxon>Microbotryomycetes</taxon>
        <taxon>Sporidiobolales</taxon>
        <taxon>Sporidiobolaceae</taxon>
        <taxon>Rhodotorula</taxon>
    </lineage>
</organism>
<feature type="compositionally biased region" description="Low complexity" evidence="1">
    <location>
        <begin position="81"/>
        <end position="95"/>
    </location>
</feature>
<feature type="region of interest" description="Disordered" evidence="1">
    <location>
        <begin position="692"/>
        <end position="711"/>
    </location>
</feature>
<gene>
    <name evidence="2" type="ORF">DMC30DRAFT_45543</name>
</gene>
<feature type="region of interest" description="Disordered" evidence="1">
    <location>
        <begin position="623"/>
        <end position="667"/>
    </location>
</feature>
<dbReference type="STRING" id="5288.A0A5C5G5P0"/>
<reference evidence="2 3" key="1">
    <citation type="submission" date="2019-03" db="EMBL/GenBank/DDBJ databases">
        <title>Rhodosporidium diobovatum UCD-FST 08-225 genome sequencing, assembly, and annotation.</title>
        <authorList>
            <person name="Fakankun I.U."/>
            <person name="Fristensky B."/>
            <person name="Levin D.B."/>
        </authorList>
    </citation>
    <scope>NUCLEOTIDE SEQUENCE [LARGE SCALE GENOMIC DNA]</scope>
    <source>
        <strain evidence="2 3">UCD-FST 08-225</strain>
    </source>
</reference>
<evidence type="ECO:0000313" key="3">
    <source>
        <dbReference type="Proteomes" id="UP000311382"/>
    </source>
</evidence>